<dbReference type="FunCoup" id="A0A6L2PB80">
    <property type="interactions" value="236"/>
</dbReference>
<dbReference type="GO" id="GO:0040031">
    <property type="term" value="P:snRNA modification"/>
    <property type="evidence" value="ECO:0007669"/>
    <property type="project" value="TreeGrafter"/>
</dbReference>
<dbReference type="PROSITE" id="PS51515">
    <property type="entry name" value="BIN3_SAM"/>
    <property type="match status" value="1"/>
</dbReference>
<dbReference type="InterPro" id="IPR024160">
    <property type="entry name" value="BIN3_SAM-bd_dom"/>
</dbReference>
<gene>
    <name evidence="10" type="ORF">Cfor_01053</name>
</gene>
<protein>
    <recommendedName>
        <fullName evidence="6">RNA methyltransferase</fullName>
        <ecNumber evidence="6">2.1.1.-</ecNumber>
    </recommendedName>
</protein>
<dbReference type="InterPro" id="IPR029063">
    <property type="entry name" value="SAM-dependent_MTases_sf"/>
</dbReference>
<dbReference type="InterPro" id="IPR039772">
    <property type="entry name" value="Bin3-like"/>
</dbReference>
<keyword evidence="8" id="KW-0812">Transmembrane</keyword>
<feature type="region of interest" description="Disordered" evidence="7">
    <location>
        <begin position="428"/>
        <end position="447"/>
    </location>
</feature>
<keyword evidence="8" id="KW-0472">Membrane</keyword>
<feature type="region of interest" description="Disordered" evidence="7">
    <location>
        <begin position="1"/>
        <end position="88"/>
    </location>
</feature>
<comment type="caution">
    <text evidence="10">The sequence shown here is derived from an EMBL/GenBank/DDBJ whole genome shotgun (WGS) entry which is preliminary data.</text>
</comment>
<feature type="region of interest" description="Disordered" evidence="7">
    <location>
        <begin position="239"/>
        <end position="272"/>
    </location>
</feature>
<feature type="compositionally biased region" description="Polar residues" evidence="7">
    <location>
        <begin position="623"/>
        <end position="640"/>
    </location>
</feature>
<feature type="region of interest" description="Disordered" evidence="7">
    <location>
        <begin position="162"/>
        <end position="189"/>
    </location>
</feature>
<dbReference type="PANTHER" id="PTHR12315">
    <property type="entry name" value="BICOID-INTERACTING PROTEIN RELATED"/>
    <property type="match status" value="1"/>
</dbReference>
<dbReference type="InterPro" id="IPR041698">
    <property type="entry name" value="Methyltransf_25"/>
</dbReference>
<dbReference type="InParanoid" id="A0A6L2PB80"/>
<comment type="similarity">
    <text evidence="1 6">Belongs to the methyltransferase superfamily.</text>
</comment>
<feature type="compositionally biased region" description="Gly residues" evidence="7">
    <location>
        <begin position="438"/>
        <end position="447"/>
    </location>
</feature>
<evidence type="ECO:0000256" key="1">
    <source>
        <dbReference type="ARBA" id="ARBA00008361"/>
    </source>
</evidence>
<evidence type="ECO:0000256" key="7">
    <source>
        <dbReference type="SAM" id="MobiDB-lite"/>
    </source>
</evidence>
<dbReference type="GO" id="GO:0008173">
    <property type="term" value="F:RNA methyltransferase activity"/>
    <property type="evidence" value="ECO:0007669"/>
    <property type="project" value="UniProtKB-UniRule"/>
</dbReference>
<feature type="domain" description="Bin3-type SAM" evidence="9">
    <location>
        <begin position="364"/>
        <end position="621"/>
    </location>
</feature>
<feature type="region of interest" description="Disordered" evidence="7">
    <location>
        <begin position="287"/>
        <end position="339"/>
    </location>
</feature>
<dbReference type="PANTHER" id="PTHR12315:SF0">
    <property type="entry name" value="7SK SNRNA METHYLPHOSPHATE CAPPING ENZYME"/>
    <property type="match status" value="1"/>
</dbReference>
<dbReference type="Proteomes" id="UP000502823">
    <property type="component" value="Unassembled WGS sequence"/>
</dbReference>
<feature type="compositionally biased region" description="Basic and acidic residues" evidence="7">
    <location>
        <begin position="239"/>
        <end position="265"/>
    </location>
</feature>
<evidence type="ECO:0000256" key="5">
    <source>
        <dbReference type="PROSITE-ProRule" id="PRU00848"/>
    </source>
</evidence>
<dbReference type="Pfam" id="PF13649">
    <property type="entry name" value="Methyltransf_25"/>
    <property type="match status" value="1"/>
</dbReference>
<dbReference type="GO" id="GO:0017069">
    <property type="term" value="F:snRNA binding"/>
    <property type="evidence" value="ECO:0007669"/>
    <property type="project" value="TreeGrafter"/>
</dbReference>
<evidence type="ECO:0000256" key="2">
    <source>
        <dbReference type="ARBA" id="ARBA00022603"/>
    </source>
</evidence>
<keyword evidence="2 6" id="KW-0489">Methyltransferase</keyword>
<dbReference type="OrthoDB" id="10017101at2759"/>
<dbReference type="Pfam" id="PF06859">
    <property type="entry name" value="Bin3"/>
    <property type="match status" value="1"/>
</dbReference>
<keyword evidence="11" id="KW-1185">Reference proteome</keyword>
<dbReference type="InterPro" id="IPR010675">
    <property type="entry name" value="Bin3_C"/>
</dbReference>
<dbReference type="Gene3D" id="3.40.50.150">
    <property type="entry name" value="Vaccinia Virus protein VP39"/>
    <property type="match status" value="1"/>
</dbReference>
<reference evidence="11" key="1">
    <citation type="submission" date="2020-01" db="EMBL/GenBank/DDBJ databases">
        <title>Draft genome sequence of the Termite Coptotermes fromosanus.</title>
        <authorList>
            <person name="Itakura S."/>
            <person name="Yosikawa Y."/>
            <person name="Umezawa K."/>
        </authorList>
    </citation>
    <scope>NUCLEOTIDE SEQUENCE [LARGE SCALE GENOMIC DNA]</scope>
</reference>
<feature type="transmembrane region" description="Helical" evidence="8">
    <location>
        <begin position="852"/>
        <end position="869"/>
    </location>
</feature>
<feature type="transmembrane region" description="Helical" evidence="8">
    <location>
        <begin position="913"/>
        <end position="932"/>
    </location>
</feature>
<evidence type="ECO:0000256" key="4">
    <source>
        <dbReference type="ARBA" id="ARBA00022691"/>
    </source>
</evidence>
<sequence length="966" mass="108423">MSSAQVQRPIKVDSSKARTVLKHRARSKENEKSHRKSLSGATGYFPKKHKHENDGRSFKRKRIQSFTVGSGKMFPPHKRRKKEETIVPPTKFLLGGNIYDPLNLSSLQDEEINRAMNAVTPKSSPIPTPRHRKGEIEVIIPPNLHDPLNLISCEDDAEYEQQLVSPTKRARKSRNRKKKRSSSSGGLCKEEVLDGSVPIGIPEGVNVVEEEKDNCSSVNIVTAEPVTAEENPAKRELYPELPIKEKDTKGNKGSEDFVSGKDSKLEKKRKSDLKDRIVSPVIRQPRSWKRAPPYGHRGGGNIDREGQGAAADGNFGRFRPGGNWQHRRRQKQQQMPNFKKKNEYFQYGNYLRYYGYRNPQHEVDVRLKCFEERRELFQNRDVLDIGCNIGHITLTVARDFGAKSVVGLDIDRKLVAIARKNVRHYVQYADSPPKDEPGGGCGGDGGQEGTSDSKFFPVSSPIVYGPVDIPGISHGQSPSASKKFPHNVTFVQGNYVLDSDSLLAIEQPQFDVILCLSITKWLHLNWGDAGLKRAFRRMYLQLRPGGHLILEPQAWESYRKKKNLTDTIFKNYNSIKFFPWKFTEYLLSSEVGFTQCEVIGTPFHQSKGFQRPVQLFTKGEISPSRSAASSTNTPSHTVVTGASRPPVYVPVSISSREVGDDDDDNDNAVGHKCDAETYEKCNMPAEELVAMEVDSTEKLEGQNCASSRPMDGHFHENVDSKSCVPVIRDGGPPDSGGGISALDVDNNILNTGSHLTVREGKGTELDSRTVCEQVLPDVKSEVDGVVSDSLMGHKEVVSVRVAKVPIDSEKFACGGLYMCTIAGNLRFENVYRSYVDLNTMEQCFVTLFYKTFHHSMLMYILCTMLITLYDSKVLRILCVSLCLQECFLYPLLVSNILSAVLRCLCVLQDFQCMVIQIVPIFWIWFVCTFWGVSEQRSLHGEQTQKMAIMLAVLDGCTITELRAKIW</sequence>
<keyword evidence="8" id="KW-1133">Transmembrane helix</keyword>
<evidence type="ECO:0000256" key="3">
    <source>
        <dbReference type="ARBA" id="ARBA00022679"/>
    </source>
</evidence>
<proteinExistence type="inferred from homology"/>
<dbReference type="EMBL" id="BLKM01000158">
    <property type="protein sequence ID" value="GFG29596.1"/>
    <property type="molecule type" value="Genomic_DNA"/>
</dbReference>
<dbReference type="CDD" id="cd02440">
    <property type="entry name" value="AdoMet_MTases"/>
    <property type="match status" value="1"/>
</dbReference>
<keyword evidence="4 5" id="KW-0949">S-adenosyl-L-methionine</keyword>
<evidence type="ECO:0000313" key="11">
    <source>
        <dbReference type="Proteomes" id="UP000502823"/>
    </source>
</evidence>
<dbReference type="EC" id="2.1.1.-" evidence="6"/>
<dbReference type="GO" id="GO:0032259">
    <property type="term" value="P:methylation"/>
    <property type="evidence" value="ECO:0007669"/>
    <property type="project" value="UniProtKB-KW"/>
</dbReference>
<name>A0A6L2PB80_COPFO</name>
<feature type="transmembrane region" description="Helical" evidence="8">
    <location>
        <begin position="876"/>
        <end position="901"/>
    </location>
</feature>
<keyword evidence="3 6" id="KW-0808">Transferase</keyword>
<organism evidence="10 11">
    <name type="scientific">Coptotermes formosanus</name>
    <name type="common">Formosan subterranean termite</name>
    <dbReference type="NCBI Taxonomy" id="36987"/>
    <lineage>
        <taxon>Eukaryota</taxon>
        <taxon>Metazoa</taxon>
        <taxon>Ecdysozoa</taxon>
        <taxon>Arthropoda</taxon>
        <taxon>Hexapoda</taxon>
        <taxon>Insecta</taxon>
        <taxon>Pterygota</taxon>
        <taxon>Neoptera</taxon>
        <taxon>Polyneoptera</taxon>
        <taxon>Dictyoptera</taxon>
        <taxon>Blattodea</taxon>
        <taxon>Blattoidea</taxon>
        <taxon>Termitoidae</taxon>
        <taxon>Rhinotermitidae</taxon>
        <taxon>Coptotermes</taxon>
    </lineage>
</organism>
<evidence type="ECO:0000256" key="8">
    <source>
        <dbReference type="SAM" id="Phobius"/>
    </source>
</evidence>
<evidence type="ECO:0000313" key="10">
    <source>
        <dbReference type="EMBL" id="GFG29596.1"/>
    </source>
</evidence>
<dbReference type="AlphaFoldDB" id="A0A6L2PB80"/>
<dbReference type="GO" id="GO:0008171">
    <property type="term" value="F:O-methyltransferase activity"/>
    <property type="evidence" value="ECO:0007669"/>
    <property type="project" value="UniProtKB-UniRule"/>
</dbReference>
<evidence type="ECO:0000259" key="9">
    <source>
        <dbReference type="PROSITE" id="PS51515"/>
    </source>
</evidence>
<accession>A0A6L2PB80</accession>
<dbReference type="SUPFAM" id="SSF53335">
    <property type="entry name" value="S-adenosyl-L-methionine-dependent methyltransferases"/>
    <property type="match status" value="1"/>
</dbReference>
<feature type="region of interest" description="Disordered" evidence="7">
    <location>
        <begin position="621"/>
        <end position="643"/>
    </location>
</feature>
<evidence type="ECO:0000256" key="6">
    <source>
        <dbReference type="RuleBase" id="RU367087"/>
    </source>
</evidence>
<feature type="compositionally biased region" description="Basic residues" evidence="7">
    <location>
        <begin position="168"/>
        <end position="181"/>
    </location>
</feature>